<dbReference type="Proteomes" id="UP000590740">
    <property type="component" value="Unassembled WGS sequence"/>
</dbReference>
<evidence type="ECO:0000313" key="8">
    <source>
        <dbReference type="EMBL" id="MBB5030591.1"/>
    </source>
</evidence>
<keyword evidence="9" id="KW-1185">Reference proteome</keyword>
<dbReference type="SMART" id="SM00028">
    <property type="entry name" value="TPR"/>
    <property type="match status" value="3"/>
</dbReference>
<reference evidence="8 9" key="1">
    <citation type="submission" date="2020-08" db="EMBL/GenBank/DDBJ databases">
        <title>Genomic Encyclopedia of Type Strains, Phase IV (KMG-IV): sequencing the most valuable type-strain genomes for metagenomic binning, comparative biology and taxonomic classification.</title>
        <authorList>
            <person name="Goeker M."/>
        </authorList>
    </citation>
    <scope>NUCLEOTIDE SEQUENCE [LARGE SCALE GENOMIC DNA]</scope>
    <source>
        <strain evidence="8 9">DSM 12252</strain>
    </source>
</reference>
<dbReference type="GO" id="GO:0005524">
    <property type="term" value="F:ATP binding"/>
    <property type="evidence" value="ECO:0007669"/>
    <property type="project" value="UniProtKB-KW"/>
</dbReference>
<dbReference type="InterPro" id="IPR011990">
    <property type="entry name" value="TPR-like_helical_dom_sf"/>
</dbReference>
<evidence type="ECO:0000256" key="2">
    <source>
        <dbReference type="ARBA" id="ARBA00022840"/>
    </source>
</evidence>
<comment type="caution">
    <text evidence="8">The sequence shown here is derived from an EMBL/GenBank/DDBJ whole genome shotgun (WGS) entry which is preliminary data.</text>
</comment>
<evidence type="ECO:0000313" key="9">
    <source>
        <dbReference type="Proteomes" id="UP000590740"/>
    </source>
</evidence>
<evidence type="ECO:0000256" key="1">
    <source>
        <dbReference type="ARBA" id="ARBA00022741"/>
    </source>
</evidence>
<dbReference type="Pfam" id="PF17862">
    <property type="entry name" value="AAA_lid_3"/>
    <property type="match status" value="1"/>
</dbReference>
<dbReference type="InterPro" id="IPR019734">
    <property type="entry name" value="TPR_rpt"/>
</dbReference>
<dbReference type="InterPro" id="IPR050168">
    <property type="entry name" value="AAA_ATPase_domain"/>
</dbReference>
<evidence type="ECO:0000256" key="4">
    <source>
        <dbReference type="PROSITE-ProRule" id="PRU00339"/>
    </source>
</evidence>
<evidence type="ECO:0000256" key="6">
    <source>
        <dbReference type="SAM" id="MobiDB-lite"/>
    </source>
</evidence>
<dbReference type="InterPro" id="IPR003960">
    <property type="entry name" value="ATPase_AAA_CS"/>
</dbReference>
<dbReference type="GO" id="GO:0016887">
    <property type="term" value="F:ATP hydrolysis activity"/>
    <property type="evidence" value="ECO:0007669"/>
    <property type="project" value="InterPro"/>
</dbReference>
<dbReference type="InterPro" id="IPR041569">
    <property type="entry name" value="AAA_lid_3"/>
</dbReference>
<comment type="similarity">
    <text evidence="5">Belongs to the AAA ATPase family.</text>
</comment>
<keyword evidence="3" id="KW-0175">Coiled coil</keyword>
<dbReference type="InterPro" id="IPR027417">
    <property type="entry name" value="P-loop_NTPase"/>
</dbReference>
<keyword evidence="4" id="KW-0802">TPR repeat</keyword>
<evidence type="ECO:0000256" key="5">
    <source>
        <dbReference type="RuleBase" id="RU003651"/>
    </source>
</evidence>
<dbReference type="SUPFAM" id="SSF52540">
    <property type="entry name" value="P-loop containing nucleoside triphosphate hydrolases"/>
    <property type="match status" value="1"/>
</dbReference>
<evidence type="ECO:0000256" key="3">
    <source>
        <dbReference type="ARBA" id="ARBA00023054"/>
    </source>
</evidence>
<feature type="compositionally biased region" description="Acidic residues" evidence="6">
    <location>
        <begin position="159"/>
        <end position="169"/>
    </location>
</feature>
<dbReference type="Gene3D" id="1.25.40.10">
    <property type="entry name" value="Tetratricopeptide repeat domain"/>
    <property type="match status" value="1"/>
</dbReference>
<proteinExistence type="inferred from homology"/>
<feature type="domain" description="AAA+ ATPase" evidence="7">
    <location>
        <begin position="227"/>
        <end position="364"/>
    </location>
</feature>
<name>A0A7W8DI76_9BACT</name>
<keyword evidence="1 5" id="KW-0547">Nucleotide-binding</keyword>
<gene>
    <name evidence="8" type="ORF">HNQ65_000145</name>
</gene>
<dbReference type="AlphaFoldDB" id="A0A7W8DI76"/>
<evidence type="ECO:0000259" key="7">
    <source>
        <dbReference type="SMART" id="SM00382"/>
    </source>
</evidence>
<dbReference type="Gene3D" id="1.10.8.60">
    <property type="match status" value="1"/>
</dbReference>
<accession>A0A7W8DI76</accession>
<organism evidence="8 9">
    <name type="scientific">Prosthecobacter vanneervenii</name>
    <dbReference type="NCBI Taxonomy" id="48466"/>
    <lineage>
        <taxon>Bacteria</taxon>
        <taxon>Pseudomonadati</taxon>
        <taxon>Verrucomicrobiota</taxon>
        <taxon>Verrucomicrobiia</taxon>
        <taxon>Verrucomicrobiales</taxon>
        <taxon>Verrucomicrobiaceae</taxon>
        <taxon>Prosthecobacter</taxon>
    </lineage>
</organism>
<sequence>MPTSSALRDALTQSPNNLSLLLLYGRACLEELHLDEAREVFSRALELAPDQTDALLGIARVLFLEGDTSGAAVRAERVILLEPTNAQAHLLLSRVYLSEGDRAKAIEHFDRAAQIDGTMSDPALERELGRTARDARKTAPAPAPEPTGQEQTASTGPGDPDEFFEPPFDDPPYDWRPETFYAPGDPERGNVTFADVGGMEELKEEIRLKITYPLQFPDLYKAYGRKTGGGILIYGPPGCGKTLILRAVAGEVPCNYLSVGLHEIFDPYFGSTERNLHQIFETARANAPCVLVFDDIDSLAMDRRQIRESQMRNLVNQFLHEMDGIRSDNQRVLVIGATNQPWALDPAFRRPGRFDQAIFVPPPDAPARAQIIELLAKDKPIAEFDTAELIEATNGFSGADLKWVFDRAAELALSAAIHTGHPVPITEELLLAVAKAHTPTTQEWFDGVRTHAHNTPDNPDSIFNDMRKFLNAPSNTKKER</sequence>
<dbReference type="Gene3D" id="3.40.50.300">
    <property type="entry name" value="P-loop containing nucleotide triphosphate hydrolases"/>
    <property type="match status" value="1"/>
</dbReference>
<dbReference type="PANTHER" id="PTHR23077:SF171">
    <property type="entry name" value="NUCLEAR VALOSIN-CONTAINING PROTEIN-LIKE"/>
    <property type="match status" value="1"/>
</dbReference>
<feature type="repeat" description="TPR" evidence="4">
    <location>
        <begin position="86"/>
        <end position="119"/>
    </location>
</feature>
<dbReference type="RefSeq" id="WP_184337386.1">
    <property type="nucleotide sequence ID" value="NZ_JACHIG010000001.1"/>
</dbReference>
<dbReference type="InterPro" id="IPR056413">
    <property type="entry name" value="TPR_CcmH_CycH"/>
</dbReference>
<dbReference type="PROSITE" id="PS00674">
    <property type="entry name" value="AAA"/>
    <property type="match status" value="1"/>
</dbReference>
<dbReference type="InterPro" id="IPR003959">
    <property type="entry name" value="ATPase_AAA_core"/>
</dbReference>
<dbReference type="Pfam" id="PF23914">
    <property type="entry name" value="TPR_CcmH_CycH"/>
    <property type="match status" value="1"/>
</dbReference>
<feature type="repeat" description="TPR" evidence="4">
    <location>
        <begin position="18"/>
        <end position="51"/>
    </location>
</feature>
<dbReference type="PANTHER" id="PTHR23077">
    <property type="entry name" value="AAA-FAMILY ATPASE"/>
    <property type="match status" value="1"/>
</dbReference>
<dbReference type="SMART" id="SM00382">
    <property type="entry name" value="AAA"/>
    <property type="match status" value="1"/>
</dbReference>
<feature type="region of interest" description="Disordered" evidence="6">
    <location>
        <begin position="131"/>
        <end position="169"/>
    </location>
</feature>
<dbReference type="Pfam" id="PF00004">
    <property type="entry name" value="AAA"/>
    <property type="match status" value="1"/>
</dbReference>
<dbReference type="EMBL" id="JACHIG010000001">
    <property type="protein sequence ID" value="MBB5030591.1"/>
    <property type="molecule type" value="Genomic_DNA"/>
</dbReference>
<dbReference type="SUPFAM" id="SSF48452">
    <property type="entry name" value="TPR-like"/>
    <property type="match status" value="1"/>
</dbReference>
<protein>
    <submittedName>
        <fullName evidence="8">AAA+ superfamily predicted ATPase</fullName>
    </submittedName>
</protein>
<dbReference type="InterPro" id="IPR003593">
    <property type="entry name" value="AAA+_ATPase"/>
</dbReference>
<dbReference type="FunFam" id="3.40.50.300:FF:001025">
    <property type="entry name" value="ATPase family, AAA domain-containing 2B"/>
    <property type="match status" value="1"/>
</dbReference>
<dbReference type="PROSITE" id="PS50005">
    <property type="entry name" value="TPR"/>
    <property type="match status" value="2"/>
</dbReference>
<keyword evidence="2 5" id="KW-0067">ATP-binding</keyword>